<keyword evidence="1" id="KW-1133">Transmembrane helix</keyword>
<dbReference type="AlphaFoldDB" id="A0A2K8YUY8"/>
<dbReference type="InterPro" id="IPR036514">
    <property type="entry name" value="SGNH_hydro_sf"/>
</dbReference>
<evidence type="ECO:0000256" key="1">
    <source>
        <dbReference type="SAM" id="Phobius"/>
    </source>
</evidence>
<dbReference type="EMBL" id="CP025096">
    <property type="protein sequence ID" value="AUD01378.1"/>
    <property type="molecule type" value="Genomic_DNA"/>
</dbReference>
<proteinExistence type="predicted"/>
<sequence length="360" mass="40733">MLYSKVWIKGSVLSLVSFIVSWLILEGVSGMLLRLKENASKSSAQFTAKENKSSETKNTLVLIKNDALGILRLAPGPYNVSYVVKQTDSLDNAHTLPEKTVSITYHIDSLSRRITPFDSSRAVGKYALFLGCSFTYGESVADSSTLPYFFGKDTGYRPYNYGVSGYSPSHMLALQQSVNMRNEVAEKNGIAIYTYIEDHLARVAPSTKWIYNSKGYWPNVNPNTVTVEGTYAEKHPILLELIQGMYKSNIVNLFNVNFPRRYSTEQYERFVAIVKKSEELYRKQFGNDNFYVVIFPAYPMPAELRQLFEQAHLNVIDYSALFSWKATYDGMHPDGDAYRRVAEKLAHDLPLAFPQSGSTM</sequence>
<dbReference type="GO" id="GO:0016788">
    <property type="term" value="F:hydrolase activity, acting on ester bonds"/>
    <property type="evidence" value="ECO:0007669"/>
    <property type="project" value="UniProtKB-ARBA"/>
</dbReference>
<dbReference type="Gene3D" id="3.40.50.1110">
    <property type="entry name" value="SGNH hydrolase"/>
    <property type="match status" value="1"/>
</dbReference>
<keyword evidence="1" id="KW-0812">Transmembrane</keyword>
<dbReference type="OrthoDB" id="7374791at2"/>
<dbReference type="Proteomes" id="UP000232883">
    <property type="component" value="Chromosome"/>
</dbReference>
<accession>A0A2K8YUY8</accession>
<dbReference type="SUPFAM" id="SSF52266">
    <property type="entry name" value="SGNH hydrolase"/>
    <property type="match status" value="1"/>
</dbReference>
<reference evidence="2 3" key="1">
    <citation type="submission" date="2017-11" db="EMBL/GenBank/DDBJ databases">
        <title>Taxonomic description and genome sequences of Spirosoma HA7 sp. nov., isolated from pollen microhabitat of Corylus avellana.</title>
        <authorList>
            <person name="Ambika Manirajan B."/>
            <person name="Suarez C."/>
            <person name="Ratering S."/>
            <person name="Geissler-Plaum R."/>
            <person name="Cardinale M."/>
            <person name="Sylvia S."/>
        </authorList>
    </citation>
    <scope>NUCLEOTIDE SEQUENCE [LARGE SCALE GENOMIC DNA]</scope>
    <source>
        <strain evidence="2 3">HA7</strain>
    </source>
</reference>
<protein>
    <recommendedName>
        <fullName evidence="4">SGNH/GDSL hydrolase family protein</fullName>
    </recommendedName>
</protein>
<dbReference type="KEGG" id="spir:CWM47_05865"/>
<evidence type="ECO:0000313" key="3">
    <source>
        <dbReference type="Proteomes" id="UP000232883"/>
    </source>
</evidence>
<keyword evidence="1" id="KW-0472">Membrane</keyword>
<keyword evidence="3" id="KW-1185">Reference proteome</keyword>
<organism evidence="2 3">
    <name type="scientific">Spirosoma pollinicola</name>
    <dbReference type="NCBI Taxonomy" id="2057025"/>
    <lineage>
        <taxon>Bacteria</taxon>
        <taxon>Pseudomonadati</taxon>
        <taxon>Bacteroidota</taxon>
        <taxon>Cytophagia</taxon>
        <taxon>Cytophagales</taxon>
        <taxon>Cytophagaceae</taxon>
        <taxon>Spirosoma</taxon>
    </lineage>
</organism>
<gene>
    <name evidence="2" type="ORF">CWM47_05865</name>
</gene>
<feature type="transmembrane region" description="Helical" evidence="1">
    <location>
        <begin position="12"/>
        <end position="33"/>
    </location>
</feature>
<name>A0A2K8YUY8_9BACT</name>
<evidence type="ECO:0008006" key="4">
    <source>
        <dbReference type="Google" id="ProtNLM"/>
    </source>
</evidence>
<evidence type="ECO:0000313" key="2">
    <source>
        <dbReference type="EMBL" id="AUD01378.1"/>
    </source>
</evidence>